<reference evidence="2 3" key="1">
    <citation type="submission" date="2018-10" db="EMBL/GenBank/DDBJ databases">
        <title>Complete genome sequence of Malassezia restricta CBS 7877.</title>
        <authorList>
            <person name="Morand S.C."/>
            <person name="Bertignac M."/>
            <person name="Iltis A."/>
            <person name="Kolder I."/>
            <person name="Pirovano W."/>
            <person name="Jourdain R."/>
            <person name="Clavaud C."/>
        </authorList>
    </citation>
    <scope>NUCLEOTIDE SEQUENCE [LARGE SCALE GENOMIC DNA]</scope>
    <source>
        <strain evidence="2 3">CBS 7877</strain>
    </source>
</reference>
<gene>
    <name evidence="2" type="ORF">DNF11_1375</name>
</gene>
<sequence>MTRRSSSAAARPPSQAPGAWEDEPGDPDVYAEPAHAEIESDDDSDDAVEEVSMSTARAKAREEDAARSAQRHAERAARSAAQKRREATKTKPSRRARTHVDQDEHLDPAVFAEALAQDEIRDAPLPATSSSRRPRAPKDHVTLRGERTIVRTFDDEDALADDWEDAPLKHSPLDPRRSLPSARERAYKKQKLALRAKDVRASTIAKPSRPTTTRTSSVDDPLGLQDPAFLPGGELYHLTGRHKRRARGRPTRANWTLRDRGAGGRVAVPLSRASMGPAAVFARSRRV</sequence>
<feature type="region of interest" description="Disordered" evidence="1">
    <location>
        <begin position="165"/>
        <end position="186"/>
    </location>
</feature>
<name>A0A3G2S2W9_MALR7</name>
<dbReference type="EMBL" id="CP033149">
    <property type="protein sequence ID" value="AYO42325.1"/>
    <property type="molecule type" value="Genomic_DNA"/>
</dbReference>
<feature type="region of interest" description="Disordered" evidence="1">
    <location>
        <begin position="198"/>
        <end position="226"/>
    </location>
</feature>
<feature type="compositionally biased region" description="Acidic residues" evidence="1">
    <location>
        <begin position="39"/>
        <end position="49"/>
    </location>
</feature>
<feature type="compositionally biased region" description="Low complexity" evidence="1">
    <location>
        <begin position="1"/>
        <end position="17"/>
    </location>
</feature>
<keyword evidence="3" id="KW-1185">Reference proteome</keyword>
<protein>
    <submittedName>
        <fullName evidence="2">Uncharacterized protein</fullName>
    </submittedName>
</protein>
<evidence type="ECO:0000256" key="1">
    <source>
        <dbReference type="SAM" id="MobiDB-lite"/>
    </source>
</evidence>
<feature type="compositionally biased region" description="Basic and acidic residues" evidence="1">
    <location>
        <begin position="166"/>
        <end position="186"/>
    </location>
</feature>
<dbReference type="OrthoDB" id="2554945at2759"/>
<accession>A0A3G2S2W9</accession>
<dbReference type="AlphaFoldDB" id="A0A3G2S2W9"/>
<feature type="region of interest" description="Disordered" evidence="1">
    <location>
        <begin position="1"/>
        <end position="143"/>
    </location>
</feature>
<evidence type="ECO:0000313" key="3">
    <source>
        <dbReference type="Proteomes" id="UP000269793"/>
    </source>
</evidence>
<evidence type="ECO:0000313" key="2">
    <source>
        <dbReference type="EMBL" id="AYO42325.1"/>
    </source>
</evidence>
<feature type="compositionally biased region" description="Basic and acidic residues" evidence="1">
    <location>
        <begin position="98"/>
        <end position="107"/>
    </location>
</feature>
<organism evidence="2 3">
    <name type="scientific">Malassezia restricta (strain ATCC 96810 / NBRC 103918 / CBS 7877)</name>
    <name type="common">Seborrheic dermatitis infection agent</name>
    <dbReference type="NCBI Taxonomy" id="425264"/>
    <lineage>
        <taxon>Eukaryota</taxon>
        <taxon>Fungi</taxon>
        <taxon>Dikarya</taxon>
        <taxon>Basidiomycota</taxon>
        <taxon>Ustilaginomycotina</taxon>
        <taxon>Malasseziomycetes</taxon>
        <taxon>Malasseziales</taxon>
        <taxon>Malasseziaceae</taxon>
        <taxon>Malassezia</taxon>
    </lineage>
</organism>
<feature type="compositionally biased region" description="Low complexity" evidence="1">
    <location>
        <begin position="207"/>
        <end position="216"/>
    </location>
</feature>
<feature type="compositionally biased region" description="Basic and acidic residues" evidence="1">
    <location>
        <begin position="59"/>
        <end position="89"/>
    </location>
</feature>
<dbReference type="VEuPathDB" id="FungiDB:DNF11_1375"/>
<dbReference type="Proteomes" id="UP000269793">
    <property type="component" value="Chromosome II"/>
</dbReference>
<proteinExistence type="predicted"/>